<evidence type="ECO:0000259" key="12">
    <source>
        <dbReference type="PROSITE" id="PS50041"/>
    </source>
</evidence>
<keyword evidence="4" id="KW-0130">Cell adhesion</keyword>
<evidence type="ECO:0000256" key="2">
    <source>
        <dbReference type="ARBA" id="ARBA00022692"/>
    </source>
</evidence>
<dbReference type="PaxDb" id="10116-ENSRNOP00000052643"/>
<feature type="domain" description="C-type lectin" evidence="12">
    <location>
        <begin position="151"/>
        <end position="259"/>
    </location>
</feature>
<dbReference type="Proteomes" id="UP000002494">
    <property type="component" value="Chromosome 4"/>
</dbReference>
<dbReference type="Gene3D" id="3.10.100.10">
    <property type="entry name" value="Mannose-Binding Protein A, subunit A"/>
    <property type="match status" value="1"/>
</dbReference>
<accession>E9PU26</accession>
<feature type="transmembrane region" description="Helical" evidence="11">
    <location>
        <begin position="48"/>
        <end position="69"/>
    </location>
</feature>
<evidence type="ECO:0000256" key="3">
    <source>
        <dbReference type="ARBA" id="ARBA00022734"/>
    </source>
</evidence>
<dbReference type="OrthoDB" id="2142683at2759"/>
<dbReference type="PANTHER" id="PTHR46329">
    <property type="entry name" value="KILLER CELL LECTIN-LIKE RECEPTOR 2"/>
    <property type="match status" value="1"/>
</dbReference>
<dbReference type="SMR" id="E9PU26"/>
<reference evidence="13" key="1">
    <citation type="submission" date="2024-01" db="EMBL/GenBank/DDBJ databases">
        <title>GRCr8: a new rat reference genome assembly contstructed from accurate long reads and long range scaffolding.</title>
        <authorList>
            <person name="Doris P.A."/>
            <person name="Kalbfleisch T."/>
            <person name="Li K."/>
            <person name="Howe K."/>
            <person name="Wood J."/>
        </authorList>
    </citation>
    <scope>NUCLEOTIDE SEQUENCE [LARGE SCALE GENOMIC DNA]</scope>
    <source>
        <strain evidence="13">Brown Norway</strain>
    </source>
</reference>
<protein>
    <submittedName>
        <fullName evidence="13">Killer cell lectin-like receptor, subfamily A, member 1</fullName>
    </submittedName>
</protein>
<evidence type="ECO:0000313" key="13">
    <source>
        <dbReference type="Ensembl" id="ENSRNOP00000065908.2"/>
    </source>
</evidence>
<organism evidence="13 14">
    <name type="scientific">Rattus norvegicus</name>
    <name type="common">Rat</name>
    <dbReference type="NCBI Taxonomy" id="10116"/>
    <lineage>
        <taxon>Eukaryota</taxon>
        <taxon>Metazoa</taxon>
        <taxon>Chordata</taxon>
        <taxon>Craniata</taxon>
        <taxon>Vertebrata</taxon>
        <taxon>Euteleostomi</taxon>
        <taxon>Mammalia</taxon>
        <taxon>Eutheria</taxon>
        <taxon>Euarchontoglires</taxon>
        <taxon>Glires</taxon>
        <taxon>Rodentia</taxon>
        <taxon>Myomorpha</taxon>
        <taxon>Muroidea</taxon>
        <taxon>Muridae</taxon>
        <taxon>Murinae</taxon>
        <taxon>Rattus</taxon>
    </lineage>
</organism>
<keyword evidence="14" id="KW-1185">Reference proteome</keyword>
<reference evidence="13" key="2">
    <citation type="submission" date="2025-08" db="UniProtKB">
        <authorList>
            <consortium name="Ensembl"/>
        </authorList>
    </citation>
    <scope>IDENTIFICATION</scope>
    <source>
        <strain evidence="13">Brown Norway</strain>
    </source>
</reference>
<keyword evidence="8" id="KW-1015">Disulfide bond</keyword>
<dbReference type="GO" id="GO:0007155">
    <property type="term" value="P:cell adhesion"/>
    <property type="evidence" value="ECO:0007669"/>
    <property type="project" value="UniProtKB-KW"/>
</dbReference>
<gene>
    <name evidence="13 15" type="primary">Klra1</name>
    <name evidence="15" type="synonym">Klra5</name>
    <name evidence="15" type="synonym">Ly49i3</name>
</gene>
<dbReference type="InterPro" id="IPR001304">
    <property type="entry name" value="C-type_lectin-like"/>
</dbReference>
<dbReference type="Bgee" id="ENSRNOG00000051489">
    <property type="expression patterns" value="Expressed in spleen and 2 other cell types or tissues"/>
</dbReference>
<dbReference type="PhylomeDB" id="E9PU26"/>
<evidence type="ECO:0000256" key="10">
    <source>
        <dbReference type="ARBA" id="ARBA00023180"/>
    </source>
</evidence>
<dbReference type="OMA" id="NSHYCIC"/>
<dbReference type="InParanoid" id="E9PU26"/>
<keyword evidence="6 11" id="KW-1133">Transmembrane helix</keyword>
<evidence type="ECO:0000256" key="9">
    <source>
        <dbReference type="ARBA" id="ARBA00023170"/>
    </source>
</evidence>
<dbReference type="FunFam" id="3.10.100.10:FF:000053">
    <property type="entry name" value="Killer cell lectin-like receptor 3"/>
    <property type="match status" value="1"/>
</dbReference>
<evidence type="ECO:0000313" key="14">
    <source>
        <dbReference type="Proteomes" id="UP000002494"/>
    </source>
</evidence>
<dbReference type="InterPro" id="IPR016187">
    <property type="entry name" value="CTDL_fold"/>
</dbReference>
<dbReference type="PANTHER" id="PTHR46329:SF3">
    <property type="entry name" value="KILLER CELL LECTIN-LIKE RECEPTOR 3-RELATED"/>
    <property type="match status" value="1"/>
</dbReference>
<dbReference type="Pfam" id="PF08391">
    <property type="entry name" value="Ly49"/>
    <property type="match status" value="1"/>
</dbReference>
<dbReference type="SUPFAM" id="SSF56436">
    <property type="entry name" value="C-type lectin-like"/>
    <property type="match status" value="1"/>
</dbReference>
<dbReference type="RGD" id="1359586">
    <property type="gene designation" value="Klra1"/>
</dbReference>
<dbReference type="GO" id="GO:0005886">
    <property type="term" value="C:plasma membrane"/>
    <property type="evidence" value="ECO:0007669"/>
    <property type="project" value="UniProtKB-ARBA"/>
</dbReference>
<dbReference type="Pfam" id="PF00059">
    <property type="entry name" value="Lectin_C"/>
    <property type="match status" value="1"/>
</dbReference>
<keyword evidence="5" id="KW-0735">Signal-anchor</keyword>
<evidence type="ECO:0000256" key="6">
    <source>
        <dbReference type="ARBA" id="ARBA00022989"/>
    </source>
</evidence>
<dbReference type="HOGENOM" id="CLU_049894_1_0_1"/>
<evidence type="ECO:0000256" key="8">
    <source>
        <dbReference type="ARBA" id="ARBA00023157"/>
    </source>
</evidence>
<dbReference type="InterPro" id="IPR013600">
    <property type="entry name" value="Ly49_N"/>
</dbReference>
<dbReference type="InterPro" id="IPR033992">
    <property type="entry name" value="NKR-like_CTLD"/>
</dbReference>
<dbReference type="GO" id="GO:0009986">
    <property type="term" value="C:cell surface"/>
    <property type="evidence" value="ECO:0000318"/>
    <property type="project" value="GO_Central"/>
</dbReference>
<dbReference type="SMART" id="SM00034">
    <property type="entry name" value="CLECT"/>
    <property type="match status" value="1"/>
</dbReference>
<evidence type="ECO:0000256" key="7">
    <source>
        <dbReference type="ARBA" id="ARBA00023136"/>
    </source>
</evidence>
<dbReference type="Ensembl" id="ENSRNOT00000071421.4">
    <property type="protein sequence ID" value="ENSRNOP00000065908.2"/>
    <property type="gene ID" value="ENSRNOG00000051489.3"/>
</dbReference>
<dbReference type="AGR" id="RGD:1359586"/>
<dbReference type="GO" id="GO:0038023">
    <property type="term" value="F:signaling receptor activity"/>
    <property type="evidence" value="ECO:0000318"/>
    <property type="project" value="GO_Central"/>
</dbReference>
<sequence>MCDQEVTYSTVRFHKSSGLQNQERAEETQGPIEAGHRKCSVLWQHIKIALGILCSHLLVTLAVLAMSIIQYSQENHDLQKTLKHHHNCSTMQSIIDLKGEMMRNKSIECRSGSEYLDSLKREQERWNRKTKTILNSTEHIGKGVKIHWFCYGIKCYYFIMVKKSWNGCQQTCQNSSLPLLKIDHEEELKFLQIQVISDNYWIGLKYHNEEKGWAWTDNGESKLVLSRRKFNLKDGGCVFLSKRRLENTKCDNSYSCICGKTLDKFPG</sequence>
<comment type="subcellular location">
    <subcellularLocation>
        <location evidence="1">Membrane</location>
        <topology evidence="1">Single-pass type II membrane protein</topology>
    </subcellularLocation>
</comment>
<evidence type="ECO:0000256" key="4">
    <source>
        <dbReference type="ARBA" id="ARBA00022889"/>
    </source>
</evidence>
<dbReference type="InterPro" id="IPR052013">
    <property type="entry name" value="Mouse_KLRs"/>
</dbReference>
<dbReference type="PROSITE" id="PS50041">
    <property type="entry name" value="C_TYPE_LECTIN_2"/>
    <property type="match status" value="1"/>
</dbReference>
<keyword evidence="2 11" id="KW-0812">Transmembrane</keyword>
<dbReference type="GeneTree" id="ENSGT00390000008117"/>
<keyword evidence="9" id="KW-0675">Receptor</keyword>
<keyword evidence="3" id="KW-0430">Lectin</keyword>
<keyword evidence="7 11" id="KW-0472">Membrane</keyword>
<accession>M0R8V3</accession>
<proteinExistence type="predicted"/>
<dbReference type="AlphaFoldDB" id="E9PU26"/>
<keyword evidence="10" id="KW-0325">Glycoprotein</keyword>
<evidence type="ECO:0000256" key="1">
    <source>
        <dbReference type="ARBA" id="ARBA00004606"/>
    </source>
</evidence>
<dbReference type="STRING" id="10116.ENSRNOP00000065908"/>
<evidence type="ECO:0000256" key="5">
    <source>
        <dbReference type="ARBA" id="ARBA00022968"/>
    </source>
</evidence>
<dbReference type="GO" id="GO:0030246">
    <property type="term" value="F:carbohydrate binding"/>
    <property type="evidence" value="ECO:0007669"/>
    <property type="project" value="UniProtKB-KW"/>
</dbReference>
<dbReference type="InterPro" id="IPR016186">
    <property type="entry name" value="C-type_lectin-like/link_sf"/>
</dbReference>
<reference evidence="13" key="3">
    <citation type="submission" date="2025-09" db="UniProtKB">
        <authorList>
            <consortium name="Ensembl"/>
        </authorList>
    </citation>
    <scope>IDENTIFICATION</scope>
    <source>
        <strain evidence="13">Brown Norway</strain>
    </source>
</reference>
<dbReference type="CDD" id="cd03593">
    <property type="entry name" value="CLECT_NK_receptors_like"/>
    <property type="match status" value="1"/>
</dbReference>
<evidence type="ECO:0000256" key="11">
    <source>
        <dbReference type="SAM" id="Phobius"/>
    </source>
</evidence>
<name>E9PU26_RAT</name>
<evidence type="ECO:0000313" key="15">
    <source>
        <dbReference type="RGD" id="1359586"/>
    </source>
</evidence>
<dbReference type="eggNOG" id="KOG4297">
    <property type="taxonomic scope" value="Eukaryota"/>
</dbReference>